<reference evidence="5 6" key="1">
    <citation type="submission" date="2015-01" db="EMBL/GenBank/DDBJ databases">
        <title>Draft genome sequence of Pedobacter sp. NL19 isolated from sludge of an effluent treatment pond in an abandoned uranium mine.</title>
        <authorList>
            <person name="Santos T."/>
            <person name="Caetano T."/>
            <person name="Covas C."/>
            <person name="Cruz A."/>
            <person name="Mendo S."/>
        </authorList>
    </citation>
    <scope>NUCLEOTIDE SEQUENCE [LARGE SCALE GENOMIC DNA]</scope>
    <source>
        <strain evidence="5 6">NL19</strain>
    </source>
</reference>
<evidence type="ECO:0000313" key="6">
    <source>
        <dbReference type="Proteomes" id="UP000032049"/>
    </source>
</evidence>
<evidence type="ECO:0000256" key="1">
    <source>
        <dbReference type="ARBA" id="ARBA00023015"/>
    </source>
</evidence>
<evidence type="ECO:0000256" key="3">
    <source>
        <dbReference type="ARBA" id="ARBA00023163"/>
    </source>
</evidence>
<evidence type="ECO:0000313" key="5">
    <source>
        <dbReference type="EMBL" id="KIO75224.1"/>
    </source>
</evidence>
<dbReference type="RefSeq" id="WP_041885693.1">
    <property type="nucleotide sequence ID" value="NZ_JXRA01000111.1"/>
</dbReference>
<protein>
    <submittedName>
        <fullName evidence="5">HxlR family transcriptional regulator</fullName>
    </submittedName>
</protein>
<dbReference type="Pfam" id="PF01638">
    <property type="entry name" value="HxlR"/>
    <property type="match status" value="1"/>
</dbReference>
<gene>
    <name evidence="5" type="ORF">TH53_21990</name>
</gene>
<dbReference type="STRING" id="1503925.TH53_21990"/>
<comment type="caution">
    <text evidence="5">The sequence shown here is derived from an EMBL/GenBank/DDBJ whole genome shotgun (WGS) entry which is preliminary data.</text>
</comment>
<keyword evidence="3" id="KW-0804">Transcription</keyword>
<evidence type="ECO:0000256" key="2">
    <source>
        <dbReference type="ARBA" id="ARBA00023125"/>
    </source>
</evidence>
<keyword evidence="6" id="KW-1185">Reference proteome</keyword>
<dbReference type="Gene3D" id="1.10.10.10">
    <property type="entry name" value="Winged helix-like DNA-binding domain superfamily/Winged helix DNA-binding domain"/>
    <property type="match status" value="1"/>
</dbReference>
<evidence type="ECO:0000259" key="4">
    <source>
        <dbReference type="PROSITE" id="PS51118"/>
    </source>
</evidence>
<dbReference type="AlphaFoldDB" id="A0A0D0FRX6"/>
<dbReference type="GO" id="GO:0003677">
    <property type="term" value="F:DNA binding"/>
    <property type="evidence" value="ECO:0007669"/>
    <property type="project" value="UniProtKB-KW"/>
</dbReference>
<dbReference type="SUPFAM" id="SSF46785">
    <property type="entry name" value="Winged helix' DNA-binding domain"/>
    <property type="match status" value="1"/>
</dbReference>
<dbReference type="InterPro" id="IPR036390">
    <property type="entry name" value="WH_DNA-bd_sf"/>
</dbReference>
<dbReference type="PANTHER" id="PTHR33204">
    <property type="entry name" value="TRANSCRIPTIONAL REGULATOR, MARR FAMILY"/>
    <property type="match status" value="1"/>
</dbReference>
<dbReference type="InterPro" id="IPR002577">
    <property type="entry name" value="HTH_HxlR"/>
</dbReference>
<keyword evidence="1" id="KW-0805">Transcription regulation</keyword>
<dbReference type="PANTHER" id="PTHR33204:SF29">
    <property type="entry name" value="TRANSCRIPTIONAL REGULATOR"/>
    <property type="match status" value="1"/>
</dbReference>
<feature type="domain" description="HTH hxlR-type" evidence="4">
    <location>
        <begin position="12"/>
        <end position="115"/>
    </location>
</feature>
<proteinExistence type="predicted"/>
<dbReference type="InterPro" id="IPR036388">
    <property type="entry name" value="WH-like_DNA-bd_sf"/>
</dbReference>
<dbReference type="Proteomes" id="UP000032049">
    <property type="component" value="Unassembled WGS sequence"/>
</dbReference>
<dbReference type="OrthoDB" id="769662at2"/>
<accession>A0A0D0FRX6</accession>
<name>A0A0D0FRX6_9SPHI</name>
<keyword evidence="2" id="KW-0238">DNA-binding</keyword>
<dbReference type="PROSITE" id="PS51118">
    <property type="entry name" value="HTH_HXLR"/>
    <property type="match status" value="1"/>
</dbReference>
<dbReference type="EMBL" id="JXRA01000111">
    <property type="protein sequence ID" value="KIO75224.1"/>
    <property type="molecule type" value="Genomic_DNA"/>
</dbReference>
<sequence length="117" mass="13361">MEEKVQTLTEKCSKTILSVHDAMDILNGRWKITIIGALFLGKMRFTDLLREINGISGKMLSRELKDLEINQLVTRTILNTQPIGVEYELTEYGRTLENVLKALSAWGTDHRKRITGK</sequence>
<organism evidence="5 6">
    <name type="scientific">Pedobacter lusitanus</name>
    <dbReference type="NCBI Taxonomy" id="1503925"/>
    <lineage>
        <taxon>Bacteria</taxon>
        <taxon>Pseudomonadati</taxon>
        <taxon>Bacteroidota</taxon>
        <taxon>Sphingobacteriia</taxon>
        <taxon>Sphingobacteriales</taxon>
        <taxon>Sphingobacteriaceae</taxon>
        <taxon>Pedobacter</taxon>
    </lineage>
</organism>